<dbReference type="Proteomes" id="UP000058012">
    <property type="component" value="Unassembled WGS sequence"/>
</dbReference>
<organism evidence="3 4">
    <name type="scientific">Novosphingobium fuchskuhlense</name>
    <dbReference type="NCBI Taxonomy" id="1117702"/>
    <lineage>
        <taxon>Bacteria</taxon>
        <taxon>Pseudomonadati</taxon>
        <taxon>Pseudomonadota</taxon>
        <taxon>Alphaproteobacteria</taxon>
        <taxon>Sphingomonadales</taxon>
        <taxon>Sphingomonadaceae</taxon>
        <taxon>Novosphingobium</taxon>
    </lineage>
</organism>
<protein>
    <recommendedName>
        <fullName evidence="2">DUF155 domain-containing protein</fullName>
    </recommendedName>
</protein>
<feature type="region of interest" description="Disordered" evidence="1">
    <location>
        <begin position="1"/>
        <end position="20"/>
    </location>
</feature>
<feature type="domain" description="DUF155" evidence="2">
    <location>
        <begin position="66"/>
        <end position="235"/>
    </location>
</feature>
<dbReference type="AlphaFoldDB" id="A0A117USN4"/>
<comment type="caution">
    <text evidence="3">The sequence shown here is derived from an EMBL/GenBank/DDBJ whole genome shotgun (WGS) entry which is preliminary data.</text>
</comment>
<dbReference type="EMBL" id="LLZS01000009">
    <property type="protein sequence ID" value="KUR70131.1"/>
    <property type="molecule type" value="Genomic_DNA"/>
</dbReference>
<dbReference type="Pfam" id="PF02582">
    <property type="entry name" value="DUF155"/>
    <property type="match status" value="1"/>
</dbReference>
<evidence type="ECO:0000313" key="4">
    <source>
        <dbReference type="Proteomes" id="UP000058012"/>
    </source>
</evidence>
<dbReference type="PANTHER" id="PTHR16255:SF1">
    <property type="entry name" value="REQUIRED FOR MEIOTIC NUCLEAR DIVISION PROTEIN 1 HOMOLOG"/>
    <property type="match status" value="1"/>
</dbReference>
<dbReference type="PANTHER" id="PTHR16255">
    <property type="entry name" value="REQUIRED FOR MEIOTIC NUCLEAR DIVISION PROTEIN 1 HOMOLOG"/>
    <property type="match status" value="1"/>
</dbReference>
<dbReference type="InterPro" id="IPR003734">
    <property type="entry name" value="DUF155"/>
</dbReference>
<reference evidence="3 4" key="1">
    <citation type="submission" date="2015-10" db="EMBL/GenBank/DDBJ databases">
        <title>Draft genome sequence of Novosphingobium fuchskuhlense DSM 25065 isolated from a surface water sample of the southwest basin of Lake Grosse Fuchskuhle.</title>
        <authorList>
            <person name="Ruckert C."/>
            <person name="Winkler A."/>
            <person name="Glaeser J."/>
            <person name="Grossart H.-P."/>
            <person name="Kalinowski J."/>
            <person name="Glaeser S."/>
        </authorList>
    </citation>
    <scope>NUCLEOTIDE SEQUENCE [LARGE SCALE GENOMIC DNA]</scope>
    <source>
        <strain evidence="3 4">FNE08-7</strain>
    </source>
</reference>
<accession>A0A117USN4</accession>
<name>A0A117USN4_9SPHN</name>
<proteinExistence type="predicted"/>
<evidence type="ECO:0000313" key="3">
    <source>
        <dbReference type="EMBL" id="KUR70131.1"/>
    </source>
</evidence>
<sequence length="282" mass="30395">MPEVGGRAQPATTKPPGWPDEVALGALPPGEKLIVHARHLGTRIDTRGLAGDIVLRELAAAAGLTFAFRYGVAVTFCTAAERIPALDIALRAHVQEPAEHQEIETASVLLTGGGKERVDDDGVIHLADEAEPRLLLVATVLAHSVMLSRDELLVSEVFDTSVPLVADLQINGKARLSIPEVMRMVGGVLAARHRVMGTAQAGERPDLLWDHPDLDRLYTRLEAEYELGERAEVLERKFGALGDFTEVLLDIAQDKRAVRLEVAIIALIAVELLLSIGKAVMG</sequence>
<evidence type="ECO:0000259" key="2">
    <source>
        <dbReference type="Pfam" id="PF02582"/>
    </source>
</evidence>
<keyword evidence="4" id="KW-1185">Reference proteome</keyword>
<gene>
    <name evidence="3" type="ORF">AQZ52_14790</name>
</gene>
<dbReference type="RefSeq" id="WP_082698079.1">
    <property type="nucleotide sequence ID" value="NZ_KQ954246.1"/>
</dbReference>
<dbReference type="InterPro" id="IPR051624">
    <property type="entry name" value="RMD1/Sad1-interacting"/>
</dbReference>
<evidence type="ECO:0000256" key="1">
    <source>
        <dbReference type="SAM" id="MobiDB-lite"/>
    </source>
</evidence>
<dbReference type="STRING" id="1117702.AQZ52_14790"/>